<accession>A0A3N0EMQ9</accession>
<sequence>GYAVKATCLAAEGNGLAAKPTTSGVKGIALMAVFFPLVPIIKQPKTIWIWRVRFLATDTRMFLR</sequence>
<evidence type="ECO:0000313" key="1">
    <source>
        <dbReference type="EMBL" id="RNL89017.1"/>
    </source>
</evidence>
<proteinExistence type="predicted"/>
<name>A0A3N0EMQ9_SINP1</name>
<dbReference type="Proteomes" id="UP000267469">
    <property type="component" value="Unassembled WGS sequence"/>
</dbReference>
<comment type="caution">
    <text evidence="1">The sequence shown here is derived from an EMBL/GenBank/DDBJ whole genome shotgun (WGS) entry which is preliminary data.</text>
</comment>
<feature type="non-terminal residue" evidence="1">
    <location>
        <position position="1"/>
    </location>
</feature>
<protein>
    <submittedName>
        <fullName evidence="1">Uncharacterized protein</fullName>
    </submittedName>
</protein>
<keyword evidence="2" id="KW-1185">Reference proteome</keyword>
<dbReference type="EMBL" id="RJTM01000051">
    <property type="protein sequence ID" value="RNL89017.1"/>
    <property type="molecule type" value="Genomic_DNA"/>
</dbReference>
<evidence type="ECO:0000313" key="2">
    <source>
        <dbReference type="Proteomes" id="UP000267469"/>
    </source>
</evidence>
<reference evidence="1 2" key="1">
    <citation type="submission" date="2018-10" db="EMBL/GenBank/DDBJ databases">
        <title>Sinomicrobium pectinilyticum sp. nov., a pectinase-producing bacterium isolated from alkaline and saline soil, and emended description of the genus Sinomicrobium.</title>
        <authorList>
            <person name="Cheng B."/>
            <person name="Li C."/>
            <person name="Lai Q."/>
            <person name="Du M."/>
            <person name="Shao Z."/>
            <person name="Xu P."/>
            <person name="Yang C."/>
        </authorList>
    </citation>
    <scope>NUCLEOTIDE SEQUENCE [LARGE SCALE GENOMIC DNA]</scope>
    <source>
        <strain evidence="1 2">5DNS001</strain>
    </source>
</reference>
<gene>
    <name evidence="1" type="ORF">ED312_07670</name>
</gene>
<organism evidence="1 2">
    <name type="scientific">Sinomicrobium pectinilyticum</name>
    <dbReference type="NCBI Taxonomy" id="1084421"/>
    <lineage>
        <taxon>Bacteria</taxon>
        <taxon>Pseudomonadati</taxon>
        <taxon>Bacteroidota</taxon>
        <taxon>Flavobacteriia</taxon>
        <taxon>Flavobacteriales</taxon>
        <taxon>Flavobacteriaceae</taxon>
        <taxon>Sinomicrobium</taxon>
    </lineage>
</organism>
<dbReference type="AlphaFoldDB" id="A0A3N0EMQ9"/>